<sequence length="356" mass="39259">MSSPSPRSAVASTLRVTLAFVATALAIGFGLPWPSDAAVGPKIDAIASDERGFDILLVGPSGIYRGIDPAIVDAILAERGHDLRCYNASAPGMVDWEADFVLRTAVEAAGDRLAWVVVEPNPWDPDTKNANTASYRYLFWHTLGQSAAVVRAALDLDRPRDERVEIAATHARLAARRLSGYGTGKEFLRRALGLDSLPPEKVASARAGGYLALEDDTDPKIVKRGATFRGDKVTEYEQQVTRLLRSWRTGATPRDGILDDYDLASHRRQVDWLEARGLTVVHAVPPYSGRDLRWEALLELGEIRHLLSFNDPTRFPGLYVTQKRFDRQHLTRAGAADFSRVFANELADLIEASERD</sequence>
<evidence type="ECO:0000313" key="2">
    <source>
        <dbReference type="Proteomes" id="UP000319342"/>
    </source>
</evidence>
<dbReference type="OrthoDB" id="9762614at2"/>
<protein>
    <submittedName>
        <fullName evidence="1">Uncharacterized protein</fullName>
    </submittedName>
</protein>
<organism evidence="1 2">
    <name type="scientific">Rohdeia mirabilis</name>
    <dbReference type="NCBI Taxonomy" id="2528008"/>
    <lineage>
        <taxon>Bacteria</taxon>
        <taxon>Pseudomonadati</taxon>
        <taxon>Planctomycetota</taxon>
        <taxon>Planctomycetia</taxon>
        <taxon>Planctomycetia incertae sedis</taxon>
        <taxon>Rohdeia</taxon>
    </lineage>
</organism>
<dbReference type="RefSeq" id="WP_145190457.1">
    <property type="nucleotide sequence ID" value="NZ_CP036290.1"/>
</dbReference>
<reference evidence="1 2" key="1">
    <citation type="submission" date="2019-02" db="EMBL/GenBank/DDBJ databases">
        <title>Deep-cultivation of Planctomycetes and their phenomic and genomic characterization uncovers novel biology.</title>
        <authorList>
            <person name="Wiegand S."/>
            <person name="Jogler M."/>
            <person name="Boedeker C."/>
            <person name="Pinto D."/>
            <person name="Vollmers J."/>
            <person name="Rivas-Marin E."/>
            <person name="Kohn T."/>
            <person name="Peeters S.H."/>
            <person name="Heuer A."/>
            <person name="Rast P."/>
            <person name="Oberbeckmann S."/>
            <person name="Bunk B."/>
            <person name="Jeske O."/>
            <person name="Meyerdierks A."/>
            <person name="Storesund J.E."/>
            <person name="Kallscheuer N."/>
            <person name="Luecker S."/>
            <person name="Lage O.M."/>
            <person name="Pohl T."/>
            <person name="Merkel B.J."/>
            <person name="Hornburger P."/>
            <person name="Mueller R.-W."/>
            <person name="Bruemmer F."/>
            <person name="Labrenz M."/>
            <person name="Spormann A.M."/>
            <person name="Op den Camp H."/>
            <person name="Overmann J."/>
            <person name="Amann R."/>
            <person name="Jetten M.S.M."/>
            <person name="Mascher T."/>
            <person name="Medema M.H."/>
            <person name="Devos D.P."/>
            <person name="Kaster A.-K."/>
            <person name="Ovreas L."/>
            <person name="Rohde M."/>
            <person name="Galperin M.Y."/>
            <person name="Jogler C."/>
        </authorList>
    </citation>
    <scope>NUCLEOTIDE SEQUENCE [LARGE SCALE GENOMIC DNA]</scope>
    <source>
        <strain evidence="1 2">Pla163</strain>
    </source>
</reference>
<keyword evidence="2" id="KW-1185">Reference proteome</keyword>
<gene>
    <name evidence="1" type="ORF">Pla163_31570</name>
</gene>
<accession>A0A518D3F8</accession>
<name>A0A518D3F8_9BACT</name>
<dbReference type="Proteomes" id="UP000319342">
    <property type="component" value="Chromosome"/>
</dbReference>
<dbReference type="EMBL" id="CP036290">
    <property type="protein sequence ID" value="QDU86010.1"/>
    <property type="molecule type" value="Genomic_DNA"/>
</dbReference>
<dbReference type="AlphaFoldDB" id="A0A518D3F8"/>
<evidence type="ECO:0000313" key="1">
    <source>
        <dbReference type="EMBL" id="QDU86010.1"/>
    </source>
</evidence>
<proteinExistence type="predicted"/>